<dbReference type="RefSeq" id="XP_001882356.1">
    <property type="nucleotide sequence ID" value="XM_001882321.1"/>
</dbReference>
<gene>
    <name evidence="1" type="ORF">LACBIDRAFT_299452</name>
</gene>
<name>B0DEQ9_LACBS</name>
<dbReference type="HOGENOM" id="CLU_2197416_0_0_1"/>
<dbReference type="KEGG" id="lbc:LACBIDRAFT_299452"/>
<evidence type="ECO:0000313" key="1">
    <source>
        <dbReference type="EMBL" id="EDR06983.1"/>
    </source>
</evidence>
<keyword evidence="2" id="KW-1185">Reference proteome</keyword>
<organism evidence="2">
    <name type="scientific">Laccaria bicolor (strain S238N-H82 / ATCC MYA-4686)</name>
    <name type="common">Bicoloured deceiver</name>
    <name type="synonym">Laccaria laccata var. bicolor</name>
    <dbReference type="NCBI Taxonomy" id="486041"/>
    <lineage>
        <taxon>Eukaryota</taxon>
        <taxon>Fungi</taxon>
        <taxon>Dikarya</taxon>
        <taxon>Basidiomycota</taxon>
        <taxon>Agaricomycotina</taxon>
        <taxon>Agaricomycetes</taxon>
        <taxon>Agaricomycetidae</taxon>
        <taxon>Agaricales</taxon>
        <taxon>Agaricineae</taxon>
        <taxon>Hydnangiaceae</taxon>
        <taxon>Laccaria</taxon>
    </lineage>
</organism>
<dbReference type="AlphaFoldDB" id="B0DEQ9"/>
<protein>
    <submittedName>
        <fullName evidence="1">Predicted protein</fullName>
    </submittedName>
</protein>
<dbReference type="InParanoid" id="B0DEQ9"/>
<proteinExistence type="predicted"/>
<accession>B0DEQ9</accession>
<reference evidence="1 2" key="1">
    <citation type="journal article" date="2008" name="Nature">
        <title>The genome of Laccaria bicolor provides insights into mycorrhizal symbiosis.</title>
        <authorList>
            <person name="Martin F."/>
            <person name="Aerts A."/>
            <person name="Ahren D."/>
            <person name="Brun A."/>
            <person name="Danchin E.G.J."/>
            <person name="Duchaussoy F."/>
            <person name="Gibon J."/>
            <person name="Kohler A."/>
            <person name="Lindquist E."/>
            <person name="Pereda V."/>
            <person name="Salamov A."/>
            <person name="Shapiro H.J."/>
            <person name="Wuyts J."/>
            <person name="Blaudez D."/>
            <person name="Buee M."/>
            <person name="Brokstein P."/>
            <person name="Canbaeck B."/>
            <person name="Cohen D."/>
            <person name="Courty P.E."/>
            <person name="Coutinho P.M."/>
            <person name="Delaruelle C."/>
            <person name="Detter J.C."/>
            <person name="Deveau A."/>
            <person name="DiFazio S."/>
            <person name="Duplessis S."/>
            <person name="Fraissinet-Tachet L."/>
            <person name="Lucic E."/>
            <person name="Frey-Klett P."/>
            <person name="Fourrey C."/>
            <person name="Feussner I."/>
            <person name="Gay G."/>
            <person name="Grimwood J."/>
            <person name="Hoegger P.J."/>
            <person name="Jain P."/>
            <person name="Kilaru S."/>
            <person name="Labbe J."/>
            <person name="Lin Y.C."/>
            <person name="Legue V."/>
            <person name="Le Tacon F."/>
            <person name="Marmeisse R."/>
            <person name="Melayah D."/>
            <person name="Montanini B."/>
            <person name="Muratet M."/>
            <person name="Nehls U."/>
            <person name="Niculita-Hirzel H."/>
            <person name="Oudot-Le Secq M.P."/>
            <person name="Peter M."/>
            <person name="Quesneville H."/>
            <person name="Rajashekar B."/>
            <person name="Reich M."/>
            <person name="Rouhier N."/>
            <person name="Schmutz J."/>
            <person name="Yin T."/>
            <person name="Chalot M."/>
            <person name="Henrissat B."/>
            <person name="Kuees U."/>
            <person name="Lucas S."/>
            <person name="Van de Peer Y."/>
            <person name="Podila G.K."/>
            <person name="Polle A."/>
            <person name="Pukkila P.J."/>
            <person name="Richardson P.M."/>
            <person name="Rouze P."/>
            <person name="Sanders I.R."/>
            <person name="Stajich J.E."/>
            <person name="Tunlid A."/>
            <person name="Tuskan G."/>
            <person name="Grigoriev I.V."/>
        </authorList>
    </citation>
    <scope>NUCLEOTIDE SEQUENCE [LARGE SCALE GENOMIC DNA]</scope>
    <source>
        <strain evidence="2">S238N-H82 / ATCC MYA-4686</strain>
    </source>
</reference>
<sequence>MPLEQYRMSKSDGVGSDGVSEMAVLQQPLYFHSNLEETRKQILMSVWSTSVIEVSREPLDQVFSEAALLGRSIPSHHLHSFSPRGRQSLGPLWGQQLLDPSEGAFTSV</sequence>
<dbReference type="GeneID" id="6077939"/>
<evidence type="ECO:0000313" key="2">
    <source>
        <dbReference type="Proteomes" id="UP000001194"/>
    </source>
</evidence>
<dbReference type="EMBL" id="DS547106">
    <property type="protein sequence ID" value="EDR06983.1"/>
    <property type="molecule type" value="Genomic_DNA"/>
</dbReference>
<dbReference type="Proteomes" id="UP000001194">
    <property type="component" value="Unassembled WGS sequence"/>
</dbReference>